<name>A0ABT1B290_9FLAO</name>
<dbReference type="InterPro" id="IPR045749">
    <property type="entry name" value="DUF6090"/>
</dbReference>
<keyword evidence="1" id="KW-0472">Membrane</keyword>
<reference evidence="2 3" key="1">
    <citation type="submission" date="2022-06" db="EMBL/GenBank/DDBJ databases">
        <authorList>
            <person name="Xuan X."/>
        </authorList>
    </citation>
    <scope>NUCLEOTIDE SEQUENCE [LARGE SCALE GENOMIC DNA]</scope>
    <source>
        <strain evidence="2 3">2V75</strain>
    </source>
</reference>
<accession>A0ABT1B290</accession>
<organism evidence="2 3">
    <name type="scientific">Robiginitalea marina</name>
    <dbReference type="NCBI Taxonomy" id="2954105"/>
    <lineage>
        <taxon>Bacteria</taxon>
        <taxon>Pseudomonadati</taxon>
        <taxon>Bacteroidota</taxon>
        <taxon>Flavobacteriia</taxon>
        <taxon>Flavobacteriales</taxon>
        <taxon>Flavobacteriaceae</taxon>
        <taxon>Robiginitalea</taxon>
    </lineage>
</organism>
<keyword evidence="1" id="KW-0812">Transmembrane</keyword>
<comment type="caution">
    <text evidence="2">The sequence shown here is derived from an EMBL/GenBank/DDBJ whole genome shotgun (WGS) entry which is preliminary data.</text>
</comment>
<keyword evidence="1" id="KW-1133">Transmembrane helix</keyword>
<evidence type="ECO:0000313" key="3">
    <source>
        <dbReference type="Proteomes" id="UP001206312"/>
    </source>
</evidence>
<keyword evidence="3" id="KW-1185">Reference proteome</keyword>
<evidence type="ECO:0000313" key="2">
    <source>
        <dbReference type="EMBL" id="MCO5726027.1"/>
    </source>
</evidence>
<dbReference type="Proteomes" id="UP001206312">
    <property type="component" value="Unassembled WGS sequence"/>
</dbReference>
<gene>
    <name evidence="2" type="ORF">NG653_14275</name>
</gene>
<dbReference type="RefSeq" id="WP_252742398.1">
    <property type="nucleotide sequence ID" value="NZ_JAMXIB010000018.1"/>
</dbReference>
<feature type="transmembrane region" description="Helical" evidence="1">
    <location>
        <begin position="21"/>
        <end position="42"/>
    </location>
</feature>
<evidence type="ECO:0000256" key="1">
    <source>
        <dbReference type="SAM" id="Phobius"/>
    </source>
</evidence>
<protein>
    <submittedName>
        <fullName evidence="2">DUF6090 family protein</fullName>
    </submittedName>
</protein>
<proteinExistence type="predicted"/>
<dbReference type="EMBL" id="JAMXIB010000018">
    <property type="protein sequence ID" value="MCO5726027.1"/>
    <property type="molecule type" value="Genomic_DNA"/>
</dbReference>
<dbReference type="Pfam" id="PF19578">
    <property type="entry name" value="DUF6090"/>
    <property type="match status" value="1"/>
</dbReference>
<sequence>MFRFFRQLRQRLLTENRFRNYFLYALGEIFLVVIGILIALQINTWNESRKEQGNLMKVYAQIQQDLQIDTLNLQRSIEDLEQKNFRLTDLVERNIPVSYYDTLNAANYEGCERCRSDITNLEPFQYLDKGYGLLKPLNTVQNLKEDLLTNSITEFYALYLPLVDEAQSILIDISRQALMDYQQYDWFVDYADFGRSTYNREYVLYIFESEKHRRACAHYLIYSKFTLRVLREYRAHAIQILQSIDEKLDG</sequence>